<dbReference type="Proteomes" id="UP000675284">
    <property type="component" value="Unassembled WGS sequence"/>
</dbReference>
<name>A0A941DU38_9BACI</name>
<evidence type="ECO:0000313" key="1">
    <source>
        <dbReference type="EMBL" id="MBR7797259.1"/>
    </source>
</evidence>
<reference evidence="1" key="1">
    <citation type="submission" date="2021-04" db="EMBL/GenBank/DDBJ databases">
        <title>Isolation and polyphasic classification of algal microorganism.</title>
        <authorList>
            <person name="Wang S."/>
        </authorList>
    </citation>
    <scope>NUCLEOTIDE SEQUENCE</scope>
    <source>
        <strain evidence="1">720a</strain>
    </source>
</reference>
<gene>
    <name evidence="1" type="ORF">KCX74_14580</name>
</gene>
<keyword evidence="2" id="KW-1185">Reference proteome</keyword>
<organism evidence="1 2">
    <name type="scientific">Virgibacillus salarius</name>
    <dbReference type="NCBI Taxonomy" id="447199"/>
    <lineage>
        <taxon>Bacteria</taxon>
        <taxon>Bacillati</taxon>
        <taxon>Bacillota</taxon>
        <taxon>Bacilli</taxon>
        <taxon>Bacillales</taxon>
        <taxon>Bacillaceae</taxon>
        <taxon>Virgibacillus</taxon>
    </lineage>
</organism>
<dbReference type="Gene3D" id="3.10.105.10">
    <property type="entry name" value="Dipeptide-binding Protein, Domain 3"/>
    <property type="match status" value="1"/>
</dbReference>
<dbReference type="Gene3D" id="3.40.190.10">
    <property type="entry name" value="Periplasmic binding protein-like II"/>
    <property type="match status" value="1"/>
</dbReference>
<dbReference type="RefSeq" id="WP_211911279.1">
    <property type="nucleotide sequence ID" value="NZ_JAGSOT010000048.1"/>
</dbReference>
<sequence>MKEVRVEQNADKRFKLLHQAEAILMEDLPFMPYYFLSSNYLPSPEIEGIVYYNHKSPVFKWAKKN</sequence>
<comment type="caution">
    <text evidence="1">The sequence shown here is derived from an EMBL/GenBank/DDBJ whole genome shotgun (WGS) entry which is preliminary data.</text>
</comment>
<accession>A0A941DU38</accession>
<protein>
    <submittedName>
        <fullName evidence="1">Uncharacterized protein</fullName>
    </submittedName>
</protein>
<proteinExistence type="predicted"/>
<dbReference type="EMBL" id="JAGSOT010000048">
    <property type="protein sequence ID" value="MBR7797259.1"/>
    <property type="molecule type" value="Genomic_DNA"/>
</dbReference>
<dbReference type="AlphaFoldDB" id="A0A941DU38"/>
<evidence type="ECO:0000313" key="2">
    <source>
        <dbReference type="Proteomes" id="UP000675284"/>
    </source>
</evidence>
<dbReference type="SUPFAM" id="SSF53850">
    <property type="entry name" value="Periplasmic binding protein-like II"/>
    <property type="match status" value="1"/>
</dbReference>